<feature type="compositionally biased region" description="Polar residues" evidence="1">
    <location>
        <begin position="62"/>
        <end position="74"/>
    </location>
</feature>
<gene>
    <name evidence="2" type="ORF">AVEN_91048_1</name>
</gene>
<dbReference type="EMBL" id="BGPR01013463">
    <property type="protein sequence ID" value="GBN60803.1"/>
    <property type="molecule type" value="Genomic_DNA"/>
</dbReference>
<reference evidence="2 3" key="1">
    <citation type="journal article" date="2019" name="Sci. Rep.">
        <title>Orb-weaving spider Araneus ventricosus genome elucidates the spidroin gene catalogue.</title>
        <authorList>
            <person name="Kono N."/>
            <person name="Nakamura H."/>
            <person name="Ohtoshi R."/>
            <person name="Moran D.A.P."/>
            <person name="Shinohara A."/>
            <person name="Yoshida Y."/>
            <person name="Fujiwara M."/>
            <person name="Mori M."/>
            <person name="Tomita M."/>
            <person name="Arakawa K."/>
        </authorList>
    </citation>
    <scope>NUCLEOTIDE SEQUENCE [LARGE SCALE GENOMIC DNA]</scope>
</reference>
<proteinExistence type="predicted"/>
<feature type="non-terminal residue" evidence="2">
    <location>
        <position position="178"/>
    </location>
</feature>
<comment type="caution">
    <text evidence="2">The sequence shown here is derived from an EMBL/GenBank/DDBJ whole genome shotgun (WGS) entry which is preliminary data.</text>
</comment>
<keyword evidence="3" id="KW-1185">Reference proteome</keyword>
<feature type="region of interest" description="Disordered" evidence="1">
    <location>
        <begin position="62"/>
        <end position="120"/>
    </location>
</feature>
<evidence type="ECO:0000313" key="3">
    <source>
        <dbReference type="Proteomes" id="UP000499080"/>
    </source>
</evidence>
<dbReference type="Proteomes" id="UP000499080">
    <property type="component" value="Unassembled WGS sequence"/>
</dbReference>
<organism evidence="2 3">
    <name type="scientific">Araneus ventricosus</name>
    <name type="common">Orbweaver spider</name>
    <name type="synonym">Epeira ventricosa</name>
    <dbReference type="NCBI Taxonomy" id="182803"/>
    <lineage>
        <taxon>Eukaryota</taxon>
        <taxon>Metazoa</taxon>
        <taxon>Ecdysozoa</taxon>
        <taxon>Arthropoda</taxon>
        <taxon>Chelicerata</taxon>
        <taxon>Arachnida</taxon>
        <taxon>Araneae</taxon>
        <taxon>Araneomorphae</taxon>
        <taxon>Entelegynae</taxon>
        <taxon>Araneoidea</taxon>
        <taxon>Araneidae</taxon>
        <taxon>Araneus</taxon>
    </lineage>
</organism>
<evidence type="ECO:0000313" key="2">
    <source>
        <dbReference type="EMBL" id="GBN60803.1"/>
    </source>
</evidence>
<feature type="region of interest" description="Disordered" evidence="1">
    <location>
        <begin position="1"/>
        <end position="24"/>
    </location>
</feature>
<name>A0A4Y2QCN1_ARAVE</name>
<feature type="compositionally biased region" description="Acidic residues" evidence="1">
    <location>
        <begin position="1"/>
        <end position="12"/>
    </location>
</feature>
<protein>
    <submittedName>
        <fullName evidence="2">Uncharacterized protein</fullName>
    </submittedName>
</protein>
<dbReference type="AlphaFoldDB" id="A0A4Y2QCN1"/>
<accession>A0A4Y2QCN1</accession>
<evidence type="ECO:0000256" key="1">
    <source>
        <dbReference type="SAM" id="MobiDB-lite"/>
    </source>
</evidence>
<sequence length="178" mass="19606">MSDASFSEDEREVYDVQSPGSDRFLSPLETLESMDARSFQIDSYLSPLKQFVSYIHSHENNCSSDGKQNLTDTQSSESYCSSSPEKYGEVYAQLPEKDSSSPHKKHDLTDSQSSESDRSYFPVDIQSLESDCSSQDKKHESTCAQLPESIPSFSPGEKCTLADTCSLKNGCCSSSSNG</sequence>